<evidence type="ECO:0000256" key="1">
    <source>
        <dbReference type="SAM" id="Phobius"/>
    </source>
</evidence>
<evidence type="ECO:0000313" key="3">
    <source>
        <dbReference type="Proteomes" id="UP001374584"/>
    </source>
</evidence>
<keyword evidence="1" id="KW-0472">Membrane</keyword>
<proteinExistence type="predicted"/>
<keyword evidence="1" id="KW-1133">Transmembrane helix</keyword>
<dbReference type="EMBL" id="JAYMYR010000006">
    <property type="protein sequence ID" value="KAK7355412.1"/>
    <property type="molecule type" value="Genomic_DNA"/>
</dbReference>
<gene>
    <name evidence="2" type="ORF">VNO80_14667</name>
</gene>
<keyword evidence="1" id="KW-0812">Transmembrane</keyword>
<name>A0AAN9R138_PHACN</name>
<accession>A0AAN9R138</accession>
<evidence type="ECO:0008006" key="4">
    <source>
        <dbReference type="Google" id="ProtNLM"/>
    </source>
</evidence>
<protein>
    <recommendedName>
        <fullName evidence="4">Transmembrane protein</fullName>
    </recommendedName>
</protein>
<organism evidence="2 3">
    <name type="scientific">Phaseolus coccineus</name>
    <name type="common">Scarlet runner bean</name>
    <name type="synonym">Phaseolus multiflorus</name>
    <dbReference type="NCBI Taxonomy" id="3886"/>
    <lineage>
        <taxon>Eukaryota</taxon>
        <taxon>Viridiplantae</taxon>
        <taxon>Streptophyta</taxon>
        <taxon>Embryophyta</taxon>
        <taxon>Tracheophyta</taxon>
        <taxon>Spermatophyta</taxon>
        <taxon>Magnoliopsida</taxon>
        <taxon>eudicotyledons</taxon>
        <taxon>Gunneridae</taxon>
        <taxon>Pentapetalae</taxon>
        <taxon>rosids</taxon>
        <taxon>fabids</taxon>
        <taxon>Fabales</taxon>
        <taxon>Fabaceae</taxon>
        <taxon>Papilionoideae</taxon>
        <taxon>50 kb inversion clade</taxon>
        <taxon>NPAAA clade</taxon>
        <taxon>indigoferoid/millettioid clade</taxon>
        <taxon>Phaseoleae</taxon>
        <taxon>Phaseolus</taxon>
    </lineage>
</organism>
<reference evidence="2 3" key="1">
    <citation type="submission" date="2024-01" db="EMBL/GenBank/DDBJ databases">
        <title>The genomes of 5 underutilized Papilionoideae crops provide insights into root nodulation and disease resistanc.</title>
        <authorList>
            <person name="Jiang F."/>
        </authorList>
    </citation>
    <scope>NUCLEOTIDE SEQUENCE [LARGE SCALE GENOMIC DNA]</scope>
    <source>
        <strain evidence="2">JINMINGXINNONG_FW02</strain>
        <tissue evidence="2">Leaves</tissue>
    </source>
</reference>
<dbReference type="AlphaFoldDB" id="A0AAN9R138"/>
<sequence length="76" mass="8684">MQENRPHRDLALNSTMAWLYPPTARQVIVTGGVFIVGGLLFGVGAYFSFVNVAPQQERLKARREVMRNYLKKRFGD</sequence>
<keyword evidence="3" id="KW-1185">Reference proteome</keyword>
<dbReference type="Proteomes" id="UP001374584">
    <property type="component" value="Unassembled WGS sequence"/>
</dbReference>
<feature type="transmembrane region" description="Helical" evidence="1">
    <location>
        <begin position="27"/>
        <end position="53"/>
    </location>
</feature>
<comment type="caution">
    <text evidence="2">The sequence shown here is derived from an EMBL/GenBank/DDBJ whole genome shotgun (WGS) entry which is preliminary data.</text>
</comment>
<evidence type="ECO:0000313" key="2">
    <source>
        <dbReference type="EMBL" id="KAK7355412.1"/>
    </source>
</evidence>